<keyword evidence="3 9" id="KW-0479">Metal-binding</keyword>
<evidence type="ECO:0000256" key="9">
    <source>
        <dbReference type="HAMAP-Rule" id="MF_00097"/>
    </source>
</evidence>
<dbReference type="CDD" id="cd00564">
    <property type="entry name" value="TMP_TenI"/>
    <property type="match status" value="1"/>
</dbReference>
<comment type="catalytic activity">
    <reaction evidence="7 9 10">
        <text>2-(2-carboxy-4-methylthiazol-5-yl)ethyl phosphate + 4-amino-2-methyl-5-(diphosphooxymethyl)pyrimidine + 2 H(+) = thiamine phosphate + CO2 + diphosphate</text>
        <dbReference type="Rhea" id="RHEA:47848"/>
        <dbReference type="ChEBI" id="CHEBI:15378"/>
        <dbReference type="ChEBI" id="CHEBI:16526"/>
        <dbReference type="ChEBI" id="CHEBI:33019"/>
        <dbReference type="ChEBI" id="CHEBI:37575"/>
        <dbReference type="ChEBI" id="CHEBI:57841"/>
        <dbReference type="ChEBI" id="CHEBI:62890"/>
        <dbReference type="EC" id="2.5.1.3"/>
    </reaction>
</comment>
<dbReference type="Proteomes" id="UP000032552">
    <property type="component" value="Unassembled WGS sequence"/>
</dbReference>
<feature type="binding site" evidence="9">
    <location>
        <begin position="38"/>
        <end position="42"/>
    </location>
    <ligand>
        <name>4-amino-2-methyl-5-(diphosphooxymethyl)pyrimidine</name>
        <dbReference type="ChEBI" id="CHEBI:57841"/>
    </ligand>
</feature>
<sequence>MNATDLKLYLVTHRYDDNEATFLAKIAAACENGVTMVQLREKMLSTRAYFELAQRVKLITDRYQIPLIIDDRVDICLAVDAAGVHIGDDELPVAMTRQLIGPDKVLGVSTKTVETAVAAVAAGADYLGVGAIFPTQTKANAAVTPIATLKAITAQVAVPIVAIGGVKEANLATLKDTGIAGVAIVSEIMQAPDIAHKVQALYTKLKAVLPNDR</sequence>
<evidence type="ECO:0000256" key="8">
    <source>
        <dbReference type="ARBA" id="ARBA00047883"/>
    </source>
</evidence>
<evidence type="ECO:0000256" key="5">
    <source>
        <dbReference type="ARBA" id="ARBA00022977"/>
    </source>
</evidence>
<evidence type="ECO:0000313" key="14">
    <source>
        <dbReference type="Proteomes" id="UP000032552"/>
    </source>
</evidence>
<dbReference type="PANTHER" id="PTHR20857:SF15">
    <property type="entry name" value="THIAMINE-PHOSPHATE SYNTHASE"/>
    <property type="match status" value="1"/>
</dbReference>
<feature type="binding site" evidence="9">
    <location>
        <position position="71"/>
    </location>
    <ligand>
        <name>Mg(2+)</name>
        <dbReference type="ChEBI" id="CHEBI:18420"/>
    </ligand>
</feature>
<comment type="pathway">
    <text evidence="1 9 11">Cofactor biosynthesis; thiamine diphosphate biosynthesis; thiamine phosphate from 4-amino-2-methyl-5-diphosphomethylpyrimidine and 4-methyl-5-(2-phosphoethyl)-thiazole: step 1/1.</text>
</comment>
<dbReference type="NCBIfam" id="TIGR00693">
    <property type="entry name" value="thiE"/>
    <property type="match status" value="1"/>
</dbReference>
<dbReference type="HAMAP" id="MF_00097">
    <property type="entry name" value="TMP_synthase"/>
    <property type="match status" value="1"/>
</dbReference>
<protein>
    <recommendedName>
        <fullName evidence="9">Thiamine-phosphate synthase</fullName>
        <shortName evidence="9">TP synthase</shortName>
        <shortName evidence="9">TPS</shortName>
        <ecNumber evidence="9">2.5.1.3</ecNumber>
    </recommendedName>
    <alternativeName>
        <fullName evidence="9">Thiamine-phosphate pyrophosphorylase</fullName>
        <shortName evidence="9">TMP pyrophosphorylase</shortName>
        <shortName evidence="9">TMP-PPase</shortName>
    </alternativeName>
</protein>
<dbReference type="RefSeq" id="WP_045624361.1">
    <property type="nucleotide sequence ID" value="NZ_BAYM01000014.1"/>
</dbReference>
<comment type="catalytic activity">
    <reaction evidence="8 9 10">
        <text>2-[(2R,5Z)-2-carboxy-4-methylthiazol-5(2H)-ylidene]ethyl phosphate + 4-amino-2-methyl-5-(diphosphooxymethyl)pyrimidine + 2 H(+) = thiamine phosphate + CO2 + diphosphate</text>
        <dbReference type="Rhea" id="RHEA:47844"/>
        <dbReference type="ChEBI" id="CHEBI:15378"/>
        <dbReference type="ChEBI" id="CHEBI:16526"/>
        <dbReference type="ChEBI" id="CHEBI:33019"/>
        <dbReference type="ChEBI" id="CHEBI:37575"/>
        <dbReference type="ChEBI" id="CHEBI:57841"/>
        <dbReference type="ChEBI" id="CHEBI:62899"/>
        <dbReference type="EC" id="2.5.1.3"/>
    </reaction>
</comment>
<dbReference type="UniPathway" id="UPA00060">
    <property type="reaction ID" value="UER00141"/>
</dbReference>
<dbReference type="GO" id="GO:0004789">
    <property type="term" value="F:thiamine-phosphate diphosphorylase activity"/>
    <property type="evidence" value="ECO:0007669"/>
    <property type="project" value="UniProtKB-UniRule"/>
</dbReference>
<comment type="similarity">
    <text evidence="9 10">Belongs to the thiamine-phosphate synthase family.</text>
</comment>
<evidence type="ECO:0000256" key="3">
    <source>
        <dbReference type="ARBA" id="ARBA00022723"/>
    </source>
</evidence>
<feature type="binding site" evidence="9">
    <location>
        <begin position="185"/>
        <end position="186"/>
    </location>
    <ligand>
        <name>2-[(2R,5Z)-2-carboxy-4-methylthiazol-5(2H)-ylidene]ethyl phosphate</name>
        <dbReference type="ChEBI" id="CHEBI:62899"/>
    </ligand>
</feature>
<dbReference type="Gene3D" id="3.20.20.70">
    <property type="entry name" value="Aldolase class I"/>
    <property type="match status" value="1"/>
</dbReference>
<feature type="binding site" evidence="9">
    <location>
        <begin position="135"/>
        <end position="137"/>
    </location>
    <ligand>
        <name>2-[(2R,5Z)-2-carboxy-4-methylthiazol-5(2H)-ylidene]ethyl phosphate</name>
        <dbReference type="ChEBI" id="CHEBI:62899"/>
    </ligand>
</feature>
<comment type="catalytic activity">
    <reaction evidence="6 9 10">
        <text>4-methyl-5-(2-phosphooxyethyl)-thiazole + 4-amino-2-methyl-5-(diphosphooxymethyl)pyrimidine + H(+) = thiamine phosphate + diphosphate</text>
        <dbReference type="Rhea" id="RHEA:22328"/>
        <dbReference type="ChEBI" id="CHEBI:15378"/>
        <dbReference type="ChEBI" id="CHEBI:33019"/>
        <dbReference type="ChEBI" id="CHEBI:37575"/>
        <dbReference type="ChEBI" id="CHEBI:57841"/>
        <dbReference type="ChEBI" id="CHEBI:58296"/>
        <dbReference type="EC" id="2.5.1.3"/>
    </reaction>
</comment>
<gene>
    <name evidence="9" type="primary">thiE</name>
    <name evidence="13" type="ORF">LC0644_0306</name>
</gene>
<dbReference type="InterPro" id="IPR036206">
    <property type="entry name" value="ThiamineP_synth_sf"/>
</dbReference>
<dbReference type="Pfam" id="PF02581">
    <property type="entry name" value="TMP-TENI"/>
    <property type="match status" value="1"/>
</dbReference>
<comment type="caution">
    <text evidence="13">The sequence shown here is derived from an EMBL/GenBank/DDBJ whole genome shotgun (WGS) entry which is preliminary data.</text>
</comment>
<dbReference type="InterPro" id="IPR022998">
    <property type="entry name" value="ThiamineP_synth_TenI"/>
</dbReference>
<accession>A0A0C9Q7C7</accession>
<dbReference type="EMBL" id="BAYM01000014">
    <property type="protein sequence ID" value="GAN35717.1"/>
    <property type="molecule type" value="Genomic_DNA"/>
</dbReference>
<keyword evidence="5 9" id="KW-0784">Thiamine biosynthesis</keyword>
<evidence type="ECO:0000313" key="13">
    <source>
        <dbReference type="EMBL" id="GAN35717.1"/>
    </source>
</evidence>
<evidence type="ECO:0000256" key="4">
    <source>
        <dbReference type="ARBA" id="ARBA00022842"/>
    </source>
</evidence>
<dbReference type="GO" id="GO:0009228">
    <property type="term" value="P:thiamine biosynthetic process"/>
    <property type="evidence" value="ECO:0007669"/>
    <property type="project" value="UniProtKB-KW"/>
</dbReference>
<evidence type="ECO:0000256" key="7">
    <source>
        <dbReference type="ARBA" id="ARBA00047851"/>
    </source>
</evidence>
<dbReference type="InterPro" id="IPR034291">
    <property type="entry name" value="TMP_synthase"/>
</dbReference>
<dbReference type="EC" id="2.5.1.3" evidence="9"/>
<evidence type="ECO:0000256" key="1">
    <source>
        <dbReference type="ARBA" id="ARBA00005165"/>
    </source>
</evidence>
<proteinExistence type="inferred from homology"/>
<evidence type="ECO:0000256" key="6">
    <source>
        <dbReference type="ARBA" id="ARBA00047334"/>
    </source>
</evidence>
<dbReference type="FunFam" id="3.20.20.70:FF:000096">
    <property type="entry name" value="Thiamine-phosphate synthase"/>
    <property type="match status" value="1"/>
</dbReference>
<feature type="binding site" evidence="9">
    <location>
        <position position="90"/>
    </location>
    <ligand>
        <name>Mg(2+)</name>
        <dbReference type="ChEBI" id="CHEBI:18420"/>
    </ligand>
</feature>
<dbReference type="PANTHER" id="PTHR20857">
    <property type="entry name" value="THIAMINE-PHOSPHATE PYROPHOSPHORYLASE"/>
    <property type="match status" value="1"/>
</dbReference>
<dbReference type="SUPFAM" id="SSF51391">
    <property type="entry name" value="Thiamin phosphate synthase"/>
    <property type="match status" value="1"/>
</dbReference>
<reference evidence="14" key="1">
    <citation type="submission" date="2014-05" db="EMBL/GenBank/DDBJ databases">
        <title>Whole genome sequencing of Lactobacillus casei NRIC0644.</title>
        <authorList>
            <person name="Atarashi H."/>
            <person name="Yoshida Y."/>
            <person name="Fujimura S."/>
            <person name="Tanaka N."/>
            <person name="Shiwa Y."/>
            <person name="Yoshikawa H."/>
            <person name="Okada S."/>
            <person name="Nakagawa J."/>
        </authorList>
    </citation>
    <scope>NUCLEOTIDE SEQUENCE [LARGE SCALE GENOMIC DNA]</scope>
    <source>
        <strain evidence="14">NRIC0644</strain>
    </source>
</reference>
<keyword evidence="2 9" id="KW-0808">Transferase</keyword>
<feature type="binding site" evidence="9">
    <location>
        <position position="138"/>
    </location>
    <ligand>
        <name>4-amino-2-methyl-5-(diphosphooxymethyl)pyrimidine</name>
        <dbReference type="ChEBI" id="CHEBI:57841"/>
    </ligand>
</feature>
<evidence type="ECO:0000256" key="10">
    <source>
        <dbReference type="RuleBase" id="RU003826"/>
    </source>
</evidence>
<evidence type="ECO:0000256" key="2">
    <source>
        <dbReference type="ARBA" id="ARBA00022679"/>
    </source>
</evidence>
<name>A0A0C9Q7C7_LACPA</name>
<feature type="binding site" evidence="9">
    <location>
        <position position="70"/>
    </location>
    <ligand>
        <name>4-amino-2-methyl-5-(diphosphooxymethyl)pyrimidine</name>
        <dbReference type="ChEBI" id="CHEBI:57841"/>
    </ligand>
</feature>
<keyword evidence="4 9" id="KW-0460">Magnesium</keyword>
<feature type="domain" description="Thiamine phosphate synthase/TenI" evidence="12">
    <location>
        <begin position="8"/>
        <end position="188"/>
    </location>
</feature>
<dbReference type="InterPro" id="IPR013785">
    <property type="entry name" value="Aldolase_TIM"/>
</dbReference>
<organism evidence="13 14">
    <name type="scientific">Lacticaseibacillus paracasei NRIC 0644</name>
    <dbReference type="NCBI Taxonomy" id="1435038"/>
    <lineage>
        <taxon>Bacteria</taxon>
        <taxon>Bacillati</taxon>
        <taxon>Bacillota</taxon>
        <taxon>Bacilli</taxon>
        <taxon>Lactobacillales</taxon>
        <taxon>Lactobacillaceae</taxon>
        <taxon>Lacticaseibacillus</taxon>
    </lineage>
</organism>
<feature type="binding site" evidence="9">
    <location>
        <position position="109"/>
    </location>
    <ligand>
        <name>4-amino-2-methyl-5-(diphosphooxymethyl)pyrimidine</name>
        <dbReference type="ChEBI" id="CHEBI:57841"/>
    </ligand>
</feature>
<dbReference type="AlphaFoldDB" id="A0A0C9Q7C7"/>
<comment type="cofactor">
    <cofactor evidence="9">
        <name>Mg(2+)</name>
        <dbReference type="ChEBI" id="CHEBI:18420"/>
    </cofactor>
    <text evidence="9">Binds 1 Mg(2+) ion per subunit.</text>
</comment>
<evidence type="ECO:0000259" key="12">
    <source>
        <dbReference type="Pfam" id="PF02581"/>
    </source>
</evidence>
<dbReference type="GO" id="GO:0009229">
    <property type="term" value="P:thiamine diphosphate biosynthetic process"/>
    <property type="evidence" value="ECO:0007669"/>
    <property type="project" value="UniProtKB-UniRule"/>
</dbReference>
<comment type="function">
    <text evidence="9">Condenses 4-methyl-5-(beta-hydroxyethyl)thiazole monophosphate (THZ-P) and 2-methyl-4-amino-5-hydroxymethyl pyrimidine pyrophosphate (HMP-PP) to form thiamine monophosphate (TMP).</text>
</comment>
<feature type="binding site" evidence="9">
    <location>
        <position position="165"/>
    </location>
    <ligand>
        <name>2-[(2R,5Z)-2-carboxy-4-methylthiazol-5(2H)-ylidene]ethyl phosphate</name>
        <dbReference type="ChEBI" id="CHEBI:62899"/>
    </ligand>
</feature>
<dbReference type="GO" id="GO:0005737">
    <property type="term" value="C:cytoplasm"/>
    <property type="evidence" value="ECO:0007669"/>
    <property type="project" value="TreeGrafter"/>
</dbReference>
<dbReference type="GO" id="GO:0000287">
    <property type="term" value="F:magnesium ion binding"/>
    <property type="evidence" value="ECO:0007669"/>
    <property type="project" value="UniProtKB-UniRule"/>
</dbReference>
<evidence type="ECO:0000256" key="11">
    <source>
        <dbReference type="RuleBase" id="RU004253"/>
    </source>
</evidence>